<organism evidence="2 3">
    <name type="scientific">Eragrostis curvula</name>
    <name type="common">weeping love grass</name>
    <dbReference type="NCBI Taxonomy" id="38414"/>
    <lineage>
        <taxon>Eukaryota</taxon>
        <taxon>Viridiplantae</taxon>
        <taxon>Streptophyta</taxon>
        <taxon>Embryophyta</taxon>
        <taxon>Tracheophyta</taxon>
        <taxon>Spermatophyta</taxon>
        <taxon>Magnoliopsida</taxon>
        <taxon>Liliopsida</taxon>
        <taxon>Poales</taxon>
        <taxon>Poaceae</taxon>
        <taxon>PACMAD clade</taxon>
        <taxon>Chloridoideae</taxon>
        <taxon>Eragrostideae</taxon>
        <taxon>Eragrostidinae</taxon>
        <taxon>Eragrostis</taxon>
    </lineage>
</organism>
<dbReference type="EMBL" id="RWGY01000007">
    <property type="protein sequence ID" value="TVU41321.1"/>
    <property type="molecule type" value="Genomic_DNA"/>
</dbReference>
<feature type="non-terminal residue" evidence="2">
    <location>
        <position position="1"/>
    </location>
</feature>
<proteinExistence type="predicted"/>
<evidence type="ECO:0000313" key="3">
    <source>
        <dbReference type="Proteomes" id="UP000324897"/>
    </source>
</evidence>
<evidence type="ECO:0000313" key="2">
    <source>
        <dbReference type="EMBL" id="TVU41321.1"/>
    </source>
</evidence>
<sequence>MTTSTISPGSSSRSLPLPPPPPAAAAAVLLNTHHQIWRGKKAPANRVDSTRNAVIDSVVYFTLEEPLKGQNVAPDYVASFDLETGVEANPPRTNKQPSLWLMAVPGAA</sequence>
<dbReference type="AlphaFoldDB" id="A0A5J9W067"/>
<dbReference type="Proteomes" id="UP000324897">
    <property type="component" value="Chromosome 4"/>
</dbReference>
<keyword evidence="3" id="KW-1185">Reference proteome</keyword>
<dbReference type="Gramene" id="TVU41321">
    <property type="protein sequence ID" value="TVU41321"/>
    <property type="gene ID" value="EJB05_14827"/>
</dbReference>
<protein>
    <submittedName>
        <fullName evidence="2">Uncharacterized protein</fullName>
    </submittedName>
</protein>
<gene>
    <name evidence="2" type="ORF">EJB05_14827</name>
</gene>
<accession>A0A5J9W067</accession>
<evidence type="ECO:0000256" key="1">
    <source>
        <dbReference type="SAM" id="MobiDB-lite"/>
    </source>
</evidence>
<feature type="region of interest" description="Disordered" evidence="1">
    <location>
        <begin position="1"/>
        <end position="24"/>
    </location>
</feature>
<reference evidence="2 3" key="1">
    <citation type="journal article" date="2019" name="Sci. Rep.">
        <title>A high-quality genome of Eragrostis curvula grass provides insights into Poaceae evolution and supports new strategies to enhance forage quality.</title>
        <authorList>
            <person name="Carballo J."/>
            <person name="Santos B.A.C.M."/>
            <person name="Zappacosta D."/>
            <person name="Garbus I."/>
            <person name="Selva J.P."/>
            <person name="Gallo C.A."/>
            <person name="Diaz A."/>
            <person name="Albertini E."/>
            <person name="Caccamo M."/>
            <person name="Echenique V."/>
        </authorList>
    </citation>
    <scope>NUCLEOTIDE SEQUENCE [LARGE SCALE GENOMIC DNA]</scope>
    <source>
        <strain evidence="3">cv. Victoria</strain>
        <tissue evidence="2">Leaf</tissue>
    </source>
</reference>
<comment type="caution">
    <text evidence="2">The sequence shown here is derived from an EMBL/GenBank/DDBJ whole genome shotgun (WGS) entry which is preliminary data.</text>
</comment>
<name>A0A5J9W067_9POAL</name>